<organism evidence="1 2">
    <name type="scientific">Echinicola soli</name>
    <dbReference type="NCBI Taxonomy" id="2591634"/>
    <lineage>
        <taxon>Bacteria</taxon>
        <taxon>Pseudomonadati</taxon>
        <taxon>Bacteroidota</taxon>
        <taxon>Cytophagia</taxon>
        <taxon>Cytophagales</taxon>
        <taxon>Cyclobacteriaceae</taxon>
        <taxon>Echinicola</taxon>
    </lineage>
</organism>
<protein>
    <recommendedName>
        <fullName evidence="3">Lipocalin-like domain-containing protein</fullName>
    </recommendedName>
</protein>
<gene>
    <name evidence="1" type="ORF">FKX85_16880</name>
</gene>
<dbReference type="KEGG" id="echi:FKX85_16880"/>
<proteinExistence type="predicted"/>
<evidence type="ECO:0000313" key="2">
    <source>
        <dbReference type="Proteomes" id="UP000316614"/>
    </source>
</evidence>
<keyword evidence="2" id="KW-1185">Reference proteome</keyword>
<evidence type="ECO:0008006" key="3">
    <source>
        <dbReference type="Google" id="ProtNLM"/>
    </source>
</evidence>
<dbReference type="Proteomes" id="UP000316614">
    <property type="component" value="Chromosome"/>
</dbReference>
<dbReference type="AlphaFoldDB" id="A0A514CLQ9"/>
<reference evidence="1 2" key="1">
    <citation type="submission" date="2019-06" db="EMBL/GenBank/DDBJ databases">
        <title>Echinicola alkalisoli sp. nov. isolated from saline soil.</title>
        <authorList>
            <person name="Sun J.-Q."/>
            <person name="Xu L."/>
        </authorList>
    </citation>
    <scope>NUCLEOTIDE SEQUENCE [LARGE SCALE GENOMIC DNA]</scope>
    <source>
        <strain evidence="1 2">LN3S3</strain>
    </source>
</reference>
<accession>A0A514CLQ9</accession>
<dbReference type="RefSeq" id="WP_141615854.1">
    <property type="nucleotide sequence ID" value="NZ_CP041253.1"/>
</dbReference>
<evidence type="ECO:0000313" key="1">
    <source>
        <dbReference type="EMBL" id="QDH80624.1"/>
    </source>
</evidence>
<name>A0A514CLQ9_9BACT</name>
<dbReference type="EMBL" id="CP041253">
    <property type="protein sequence ID" value="QDH80624.1"/>
    <property type="molecule type" value="Genomic_DNA"/>
</dbReference>
<sequence length="70" mass="7974">MYTDIEAGKVLKRSAVYNISGECLTLKELDRSYNRQAKIINLDEEPLILTPKVEGRDGKGKMVFSRISRD</sequence>